<dbReference type="PANTHER" id="PTHR42899:SF1">
    <property type="entry name" value="SPERMATOGENESIS-ASSOCIATED PROTEIN 20"/>
    <property type="match status" value="1"/>
</dbReference>
<sequence>MIEAYGATNNEHYANTIRQTISFLINEMMHPDGAFYSAIDADSEGVEGKFYTWSRKDIESILGKDADIFCKAYDIWEDGNWEKTNIIWIPTKLEKIALENNYPLDELKDVLERSRAKLLEVRNKRIRPMTDDKILLGWNALTIKALSQAGMLLKEKSYIHIAERAIAFLEKNMLSKEGIWMHSWKNNQSKIPAFLDDYGALISAYITLQEATGELVYLRKAIQYTEYVIQHFSSLSTLFFYTSKEQEDIVLRKKDIYDGAIPSGNSLMANNLFYLSVMANKPEWAEMAKGMLLSVGGGMVHYPISFGNWDILLQQMVHGFKEIAIVGSNYKLELENVNSIYLPDKLTISAEADFELPLLQNRYQHNKTLIYLCKDYSCQQPVESIEELQNLL</sequence>
<dbReference type="SUPFAM" id="SSF48208">
    <property type="entry name" value="Six-hairpin glycosidases"/>
    <property type="match status" value="1"/>
</dbReference>
<protein>
    <recommendedName>
        <fullName evidence="3">Thioredoxin domain-containing protein</fullName>
    </recommendedName>
</protein>
<dbReference type="AlphaFoldDB" id="A0A2W5GBV9"/>
<dbReference type="InterPro" id="IPR008928">
    <property type="entry name" value="6-hairpin_glycosidase_sf"/>
</dbReference>
<evidence type="ECO:0000313" key="1">
    <source>
        <dbReference type="EMBL" id="PZP40822.1"/>
    </source>
</evidence>
<accession>A0A2W5GBV9</accession>
<evidence type="ECO:0000313" key="2">
    <source>
        <dbReference type="Proteomes" id="UP000249645"/>
    </source>
</evidence>
<dbReference type="PANTHER" id="PTHR42899">
    <property type="entry name" value="SPERMATOGENESIS-ASSOCIATED PROTEIN 20"/>
    <property type="match status" value="1"/>
</dbReference>
<dbReference type="GO" id="GO:0005975">
    <property type="term" value="P:carbohydrate metabolic process"/>
    <property type="evidence" value="ECO:0007669"/>
    <property type="project" value="InterPro"/>
</dbReference>
<reference evidence="1 2" key="1">
    <citation type="submission" date="2017-11" db="EMBL/GenBank/DDBJ databases">
        <title>Infants hospitalized years apart are colonized by the same room-sourced microbial strains.</title>
        <authorList>
            <person name="Brooks B."/>
            <person name="Olm M.R."/>
            <person name="Firek B.A."/>
            <person name="Baker R."/>
            <person name="Thomas B.C."/>
            <person name="Morowitz M.J."/>
            <person name="Banfield J.F."/>
        </authorList>
    </citation>
    <scope>NUCLEOTIDE SEQUENCE [LARGE SCALE GENOMIC DNA]</scope>
    <source>
        <strain evidence="1">S2_009_000_R2_76</strain>
    </source>
</reference>
<name>A0A2W5GBV9_9SPHI</name>
<dbReference type="EMBL" id="QFOI01000577">
    <property type="protein sequence ID" value="PZP40822.1"/>
    <property type="molecule type" value="Genomic_DNA"/>
</dbReference>
<organism evidence="1 2">
    <name type="scientific">Pseudopedobacter saltans</name>
    <dbReference type="NCBI Taxonomy" id="151895"/>
    <lineage>
        <taxon>Bacteria</taxon>
        <taxon>Pseudomonadati</taxon>
        <taxon>Bacteroidota</taxon>
        <taxon>Sphingobacteriia</taxon>
        <taxon>Sphingobacteriales</taxon>
        <taxon>Sphingobacteriaceae</taxon>
        <taxon>Pseudopedobacter</taxon>
    </lineage>
</organism>
<evidence type="ECO:0008006" key="3">
    <source>
        <dbReference type="Google" id="ProtNLM"/>
    </source>
</evidence>
<proteinExistence type="predicted"/>
<comment type="caution">
    <text evidence="1">The sequence shown here is derived from an EMBL/GenBank/DDBJ whole genome shotgun (WGS) entry which is preliminary data.</text>
</comment>
<dbReference type="Proteomes" id="UP000249645">
    <property type="component" value="Unassembled WGS sequence"/>
</dbReference>
<gene>
    <name evidence="1" type="ORF">DI598_18995</name>
</gene>
<dbReference type="InterPro" id="IPR024705">
    <property type="entry name" value="Ssp411"/>
</dbReference>
<dbReference type="Gene3D" id="1.50.10.20">
    <property type="match status" value="1"/>
</dbReference>